<comment type="caution">
    <text evidence="1">The sequence shown here is derived from an EMBL/GenBank/DDBJ whole genome shotgun (WGS) entry which is preliminary data.</text>
</comment>
<protein>
    <submittedName>
        <fullName evidence="1">Four helix bundle protein</fullName>
    </submittedName>
</protein>
<accession>A0A7C2EJK9</accession>
<evidence type="ECO:0000313" key="1">
    <source>
        <dbReference type="EMBL" id="HEL66102.1"/>
    </source>
</evidence>
<dbReference type="CDD" id="cd16377">
    <property type="entry name" value="23S_rRNA_IVP_like"/>
    <property type="match status" value="1"/>
</dbReference>
<gene>
    <name evidence="1" type="ORF">ENQ34_05425</name>
</gene>
<sequence>MAIEKFEDIEAWQLARELTQAIYKTANQKGFSRDYGLRDQIQRAAVLVMANIAEGFDSQSNQTFLQFLSYAVRSSTEVQSHLYVALDQGYINETTFAELYKQTEEVKKNDLRLYALPARQRQKTLNYLKLSNFEL</sequence>
<dbReference type="NCBIfam" id="TIGR02436">
    <property type="entry name" value="four helix bundle protein"/>
    <property type="match status" value="1"/>
</dbReference>
<proteinExistence type="predicted"/>
<dbReference type="InterPro" id="IPR012657">
    <property type="entry name" value="23S_rRNA-intervening_sequence"/>
</dbReference>
<dbReference type="InterPro" id="IPR036583">
    <property type="entry name" value="23S_rRNA_IVS_sf"/>
</dbReference>
<dbReference type="Gene3D" id="1.20.1440.60">
    <property type="entry name" value="23S rRNA-intervening sequence"/>
    <property type="match status" value="1"/>
</dbReference>
<dbReference type="EMBL" id="DSMU01000345">
    <property type="protein sequence ID" value="HEL66102.1"/>
    <property type="molecule type" value="Genomic_DNA"/>
</dbReference>
<dbReference type="Pfam" id="PF05635">
    <property type="entry name" value="23S_rRNA_IVP"/>
    <property type="match status" value="1"/>
</dbReference>
<dbReference type="PANTHER" id="PTHR38471:SF2">
    <property type="entry name" value="FOUR HELIX BUNDLE PROTEIN"/>
    <property type="match status" value="1"/>
</dbReference>
<reference evidence="1" key="1">
    <citation type="journal article" date="2020" name="mSystems">
        <title>Genome- and Community-Level Interaction Insights into Carbon Utilization and Element Cycling Functions of Hydrothermarchaeota in Hydrothermal Sediment.</title>
        <authorList>
            <person name="Zhou Z."/>
            <person name="Liu Y."/>
            <person name="Xu W."/>
            <person name="Pan J."/>
            <person name="Luo Z.H."/>
            <person name="Li M."/>
        </authorList>
    </citation>
    <scope>NUCLEOTIDE SEQUENCE [LARGE SCALE GENOMIC DNA]</scope>
    <source>
        <strain evidence="1">SpSt-300</strain>
    </source>
</reference>
<organism evidence="1">
    <name type="scientific">Ammonifex degensii</name>
    <dbReference type="NCBI Taxonomy" id="42838"/>
    <lineage>
        <taxon>Bacteria</taxon>
        <taxon>Bacillati</taxon>
        <taxon>Bacillota</taxon>
        <taxon>Clostridia</taxon>
        <taxon>Thermoanaerobacterales</taxon>
        <taxon>Thermoanaerobacteraceae</taxon>
        <taxon>Ammonifex</taxon>
    </lineage>
</organism>
<dbReference type="PANTHER" id="PTHR38471">
    <property type="entry name" value="FOUR HELIX BUNDLE PROTEIN"/>
    <property type="match status" value="1"/>
</dbReference>
<dbReference type="AlphaFoldDB" id="A0A7C2EJK9"/>
<name>A0A7C2EJK9_9THEO</name>
<dbReference type="SUPFAM" id="SSF158446">
    <property type="entry name" value="IVS-encoded protein-like"/>
    <property type="match status" value="1"/>
</dbReference>